<feature type="domain" description="MacB-like periplasmic core" evidence="8">
    <location>
        <begin position="433"/>
        <end position="637"/>
    </location>
</feature>
<evidence type="ECO:0000256" key="1">
    <source>
        <dbReference type="ARBA" id="ARBA00004651"/>
    </source>
</evidence>
<feature type="transmembrane region" description="Helical" evidence="6">
    <location>
        <begin position="21"/>
        <end position="42"/>
    </location>
</feature>
<dbReference type="RefSeq" id="WP_015810177.1">
    <property type="nucleotide sequence ID" value="NC_013037.1"/>
</dbReference>
<evidence type="ECO:0000313" key="10">
    <source>
        <dbReference type="Proteomes" id="UP000002011"/>
    </source>
</evidence>
<proteinExistence type="predicted"/>
<feature type="transmembrane region" description="Helical" evidence="6">
    <location>
        <begin position="706"/>
        <end position="734"/>
    </location>
</feature>
<keyword evidence="2" id="KW-1003">Cell membrane</keyword>
<dbReference type="AlphaFoldDB" id="C6W163"/>
<dbReference type="HOGENOM" id="CLU_008713_1_0_10"/>
<name>C6W163_DYAFD</name>
<evidence type="ECO:0000256" key="2">
    <source>
        <dbReference type="ARBA" id="ARBA00022475"/>
    </source>
</evidence>
<feature type="domain" description="ABC3 transporter permease C-terminal" evidence="7">
    <location>
        <begin position="673"/>
        <end position="785"/>
    </location>
</feature>
<dbReference type="Proteomes" id="UP000002011">
    <property type="component" value="Chromosome"/>
</dbReference>
<dbReference type="InterPro" id="IPR003838">
    <property type="entry name" value="ABC3_permease_C"/>
</dbReference>
<gene>
    <name evidence="9" type="ordered locus">Dfer_0658</name>
</gene>
<feature type="transmembrane region" description="Helical" evidence="6">
    <location>
        <begin position="284"/>
        <end position="306"/>
    </location>
</feature>
<feature type="transmembrane region" description="Helical" evidence="6">
    <location>
        <begin position="670"/>
        <end position="694"/>
    </location>
</feature>
<keyword evidence="3 6" id="KW-0812">Transmembrane</keyword>
<feature type="transmembrane region" description="Helical" evidence="6">
    <location>
        <begin position="754"/>
        <end position="776"/>
    </location>
</feature>
<dbReference type="OrthoDB" id="5933722at2"/>
<dbReference type="GO" id="GO:0022857">
    <property type="term" value="F:transmembrane transporter activity"/>
    <property type="evidence" value="ECO:0007669"/>
    <property type="project" value="TreeGrafter"/>
</dbReference>
<feature type="domain" description="MacB-like periplasmic core" evidence="8">
    <location>
        <begin position="20"/>
        <end position="242"/>
    </location>
</feature>
<comment type="subcellular location">
    <subcellularLocation>
        <location evidence="1">Cell membrane</location>
        <topology evidence="1">Multi-pass membrane protein</topology>
    </subcellularLocation>
</comment>
<feature type="transmembrane region" description="Helical" evidence="6">
    <location>
        <begin position="426"/>
        <end position="446"/>
    </location>
</feature>
<feature type="domain" description="ABC3 transporter permease C-terminal" evidence="7">
    <location>
        <begin position="290"/>
        <end position="406"/>
    </location>
</feature>
<dbReference type="InterPro" id="IPR050250">
    <property type="entry name" value="Macrolide_Exporter_MacB"/>
</dbReference>
<dbReference type="PANTHER" id="PTHR30572">
    <property type="entry name" value="MEMBRANE COMPONENT OF TRANSPORTER-RELATED"/>
    <property type="match status" value="1"/>
</dbReference>
<protein>
    <recommendedName>
        <fullName evidence="11">ABC transporter permease</fullName>
    </recommendedName>
</protein>
<evidence type="ECO:0000256" key="3">
    <source>
        <dbReference type="ARBA" id="ARBA00022692"/>
    </source>
</evidence>
<feature type="transmembrane region" description="Helical" evidence="6">
    <location>
        <begin position="377"/>
        <end position="401"/>
    </location>
</feature>
<organism evidence="9 10">
    <name type="scientific">Dyadobacter fermentans (strain ATCC 700827 / DSM 18053 / CIP 107007 / KCTC 52180 / NS114)</name>
    <dbReference type="NCBI Taxonomy" id="471854"/>
    <lineage>
        <taxon>Bacteria</taxon>
        <taxon>Pseudomonadati</taxon>
        <taxon>Bacteroidota</taxon>
        <taxon>Cytophagia</taxon>
        <taxon>Cytophagales</taxon>
        <taxon>Spirosomataceae</taxon>
        <taxon>Dyadobacter</taxon>
    </lineage>
</organism>
<reference evidence="9 10" key="1">
    <citation type="journal article" date="2009" name="Stand. Genomic Sci.">
        <title>Complete genome sequence of Dyadobacter fermentans type strain (NS114).</title>
        <authorList>
            <person name="Lang E."/>
            <person name="Lapidus A."/>
            <person name="Chertkov O."/>
            <person name="Brettin T."/>
            <person name="Detter J.C."/>
            <person name="Han C."/>
            <person name="Copeland A."/>
            <person name="Glavina Del Rio T."/>
            <person name="Nolan M."/>
            <person name="Chen F."/>
            <person name="Lucas S."/>
            <person name="Tice H."/>
            <person name="Cheng J.F."/>
            <person name="Land M."/>
            <person name="Hauser L."/>
            <person name="Chang Y.J."/>
            <person name="Jeffries C.D."/>
            <person name="Kopitz M."/>
            <person name="Bruce D."/>
            <person name="Goodwin L."/>
            <person name="Pitluck S."/>
            <person name="Ovchinnikova G."/>
            <person name="Pati A."/>
            <person name="Ivanova N."/>
            <person name="Mavrommatis K."/>
            <person name="Chen A."/>
            <person name="Palaniappan K."/>
            <person name="Chain P."/>
            <person name="Bristow J."/>
            <person name="Eisen J.A."/>
            <person name="Markowitz V."/>
            <person name="Hugenholtz P."/>
            <person name="Goker M."/>
            <person name="Rohde M."/>
            <person name="Kyrpides N.C."/>
            <person name="Klenk H.P."/>
        </authorList>
    </citation>
    <scope>NUCLEOTIDE SEQUENCE [LARGE SCALE GENOMIC DNA]</scope>
    <source>
        <strain evidence="10">ATCC 700827 / DSM 18053 / CIP 107007 / KCTC 52180 / NS114</strain>
    </source>
</reference>
<dbReference type="Pfam" id="PF02687">
    <property type="entry name" value="FtsX"/>
    <property type="match status" value="2"/>
</dbReference>
<evidence type="ECO:0000256" key="5">
    <source>
        <dbReference type="ARBA" id="ARBA00023136"/>
    </source>
</evidence>
<dbReference type="GO" id="GO:0005886">
    <property type="term" value="C:plasma membrane"/>
    <property type="evidence" value="ECO:0007669"/>
    <property type="project" value="UniProtKB-SubCell"/>
</dbReference>
<sequence length="793" mass="88283">MIRNYLQIAWRNLTKNTVFSAINLIGLSMGMATAILLGLWLWDELSFNRYHQHYGRLARVMQHQTANGQTFTSTATPLPLRNALAHDFGGDFSHIALSSWTEDHILAYGGNQFTRKGNCVEAHFPAMMSLKMLRGTSKTLDDPTSVILSESVARALFGGAEPINKVIKVDNKHHFKVTGVYEDLPYSTEFRDVSFMLPWNFFLETTPWVKRSETNWGNNSFQLFAEIAPGATFEGLSAKIENIKARHAPDEARLDPRIFLHPMSRWHLHSEWENGVAVRGRIQFVWLFGMIGAFVLLLACINFMNLSTARSERRAKEVGVRKAVGSGRRQLIAQFLLESVLMAVLACISALVLANLLLPVFNNIADKRIAFPWSSGVSWAVALGFTLLTGLLAGSYPALFLSKFNPVKVLKGAVYGGKAAVLPRQILVVTQFTISITFIIGTLVVLRQIQHAKDRPTGFQRAGLVSIPLNTHELRNNYDVLREELLQTGAVSDISETSSPVDEVWSNDASFSWPGKDPNLVGDFGTVGITHEYGKTVGWRFTQGRDFSRRFATDSLAIVLNESAAEFIGIKKPVGMNIQWNGEHYTVVGVIADVIAGSPFTPARPTVYVLRQDWADFIYIKLSPEKNPGQILSAIEPIFRKHSPGSPFEYKFADDEYDRKFRAEERIGQLAGIFTTLAILISCLGLFGLVSFLAEQRRKEIGIRKVLGASVASVWALLSRDFVVLVVVASLLAVPVSYYVLSGWLENYAYRTELSWWIFALGIVSALVITLCTVGFQAIKVALLNPVKTLRSE</sequence>
<dbReference type="Pfam" id="PF12704">
    <property type="entry name" value="MacB_PCD"/>
    <property type="match status" value="2"/>
</dbReference>
<evidence type="ECO:0000259" key="8">
    <source>
        <dbReference type="Pfam" id="PF12704"/>
    </source>
</evidence>
<evidence type="ECO:0000256" key="4">
    <source>
        <dbReference type="ARBA" id="ARBA00022989"/>
    </source>
</evidence>
<dbReference type="PANTHER" id="PTHR30572:SF18">
    <property type="entry name" value="ABC-TYPE MACROLIDE FAMILY EXPORT SYSTEM PERMEASE COMPONENT 2"/>
    <property type="match status" value="1"/>
</dbReference>
<evidence type="ECO:0000256" key="6">
    <source>
        <dbReference type="SAM" id="Phobius"/>
    </source>
</evidence>
<accession>C6W163</accession>
<keyword evidence="4 6" id="KW-1133">Transmembrane helix</keyword>
<evidence type="ECO:0000259" key="7">
    <source>
        <dbReference type="Pfam" id="PF02687"/>
    </source>
</evidence>
<evidence type="ECO:0008006" key="11">
    <source>
        <dbReference type="Google" id="ProtNLM"/>
    </source>
</evidence>
<dbReference type="EMBL" id="CP001619">
    <property type="protein sequence ID" value="ACT91920.1"/>
    <property type="molecule type" value="Genomic_DNA"/>
</dbReference>
<keyword evidence="5 6" id="KW-0472">Membrane</keyword>
<feature type="transmembrane region" description="Helical" evidence="6">
    <location>
        <begin position="331"/>
        <end position="357"/>
    </location>
</feature>
<dbReference type="STRING" id="471854.Dfer_0658"/>
<evidence type="ECO:0000313" key="9">
    <source>
        <dbReference type="EMBL" id="ACT91920.1"/>
    </source>
</evidence>
<dbReference type="eggNOG" id="COG0577">
    <property type="taxonomic scope" value="Bacteria"/>
</dbReference>
<dbReference type="KEGG" id="dfe:Dfer_0658"/>
<dbReference type="InterPro" id="IPR025857">
    <property type="entry name" value="MacB_PCD"/>
</dbReference>
<keyword evidence="10" id="KW-1185">Reference proteome</keyword>